<comment type="caution">
    <text evidence="7">The sequence shown here is derived from an EMBL/GenBank/DDBJ whole genome shotgun (WGS) entry which is preliminary data.</text>
</comment>
<dbReference type="InterPro" id="IPR002884">
    <property type="entry name" value="P_dom"/>
</dbReference>
<gene>
    <name evidence="7" type="ORF">G6047_04210</name>
</gene>
<dbReference type="GO" id="GO:0008237">
    <property type="term" value="F:metallopeptidase activity"/>
    <property type="evidence" value="ECO:0007669"/>
    <property type="project" value="InterPro"/>
</dbReference>
<dbReference type="Proteomes" id="UP000712080">
    <property type="component" value="Unassembled WGS sequence"/>
</dbReference>
<evidence type="ECO:0000256" key="1">
    <source>
        <dbReference type="ARBA" id="ARBA00022670"/>
    </source>
</evidence>
<dbReference type="Gene3D" id="2.60.40.10">
    <property type="entry name" value="Immunoglobulins"/>
    <property type="match status" value="1"/>
</dbReference>
<evidence type="ECO:0000313" key="7">
    <source>
        <dbReference type="EMBL" id="NMH27226.1"/>
    </source>
</evidence>
<evidence type="ECO:0000256" key="5">
    <source>
        <dbReference type="SAM" id="SignalP"/>
    </source>
</evidence>
<feature type="domain" description="P/Homo B" evidence="6">
    <location>
        <begin position="860"/>
        <end position="1013"/>
    </location>
</feature>
<dbReference type="InterPro" id="IPR024079">
    <property type="entry name" value="MetalloPept_cat_dom_sf"/>
</dbReference>
<evidence type="ECO:0000256" key="3">
    <source>
        <dbReference type="ARBA" id="ARBA00022801"/>
    </source>
</evidence>
<evidence type="ECO:0000256" key="2">
    <source>
        <dbReference type="ARBA" id="ARBA00022729"/>
    </source>
</evidence>
<dbReference type="Pfam" id="PF13583">
    <property type="entry name" value="Reprolysin_4"/>
    <property type="match status" value="1"/>
</dbReference>
<sequence length="1096" mass="115360">MTKINYFLSLALVFSVGLSAQSDKFWATTNAKGLIPAINTTRAGFPTTYQLFELNAANLKSVLQTAPQRDLTKRQTGVIISIPNAAGTIEHFEMFEASNFAPGLQARYPNIRAYVGKGVENKGSILRISSGVKGVQGMILRDGASSEFIEKYAADQQVYAVYESQRTKGSLPWTCSTEDQALANDVAPQAMARQQMSNAGELRTLRLAQSVNAQYTTYFGGTVPDALEGINNTLTRVNGVDERDLAVHLELIENTDDVIYTNATTDPYSTPDNWNAEVQATLTAVIGNANYDIGHLFAVLPVPQGGGGNAGCVGCVCVNNQKGSGYTSPSDAIPMGDNFDIDYVVHEMGHQLGGSHSFSYANEGSGTNVEPGSGSTIMGYAGIVPGLNVQTHSDDYFVYANVIQIQQNLATKTCPVVTPILDSAPTVNAGPDYIMPYSTPFILTASGADEDGDALLYCWEGSDNVTATSTDDNSECSTTKASGPNWRTYDPTSSPSRFMPRIQSVVANNLTTTFGGFTSEAVSSVARDLNFAVTVRDISTGVGQTATDYMKVSVTTAAGPFLVTSPNTVVSYVAGSNQTVTWDVAGTTGNGVNTPTVDIYYSPTSAFNNLTLLASDVPNDGSEVVTIPTTTGSTNRIMVRGHNHIFYDISNANFTITAATSSFSVAFSGVAGEQHKNVCQGSTVTYTIPYNPLAGFTGTTTFSLAGQPAGSVVTFSPDNVTASGNVILSVTPPAGATVQLYSLVVTATSGSVVKTVPFYLDVKDGNFTGTTLISPANNATGQSVSPALTYTADAAATSYDVQIASDSAFTNIVASGTSLTTTFVAGGLAEGTTYYWRVQPKNEACQGTLSAVYSFQTGQTVCGATAATSPNVPKAISASGTPTVTSTITVGAGTPISRMTVTANITHSWVSDLTVKLTSPSGTQITLIQNPCDDQNNINNVTFDDLGGVPLCATNPAVTGLIRPTQLLSTFNGENPAGVWTLTVSDNTAGDGGSLTAWSLNICNEQPLGTAEQHLNDLAIYPNPNNGTFNVSFTPNQNEDVKIGVFDIRGRQIFNKGYVANGLFQQILDLGHPSSGVYLIQIENGGTRETRKIVVE</sequence>
<feature type="chain" id="PRO_5037086714" evidence="5">
    <location>
        <begin position="21"/>
        <end position="1096"/>
    </location>
</feature>
<accession>A0A972FJQ4</accession>
<proteinExistence type="predicted"/>
<dbReference type="Pfam" id="PF18962">
    <property type="entry name" value="Por_Secre_tail"/>
    <property type="match status" value="1"/>
</dbReference>
<keyword evidence="2 5" id="KW-0732">Signal</keyword>
<dbReference type="GO" id="GO:0006508">
    <property type="term" value="P:proteolysis"/>
    <property type="evidence" value="ECO:0007669"/>
    <property type="project" value="UniProtKB-KW"/>
</dbReference>
<keyword evidence="1" id="KW-0645">Protease</keyword>
<dbReference type="RefSeq" id="WP_169526232.1">
    <property type="nucleotide sequence ID" value="NZ_JAAMPU010000099.1"/>
</dbReference>
<dbReference type="EMBL" id="JAAMPU010000099">
    <property type="protein sequence ID" value="NMH27226.1"/>
    <property type="molecule type" value="Genomic_DNA"/>
</dbReference>
<name>A0A972FJQ4_9FLAO</name>
<keyword evidence="8" id="KW-1185">Reference proteome</keyword>
<dbReference type="SUPFAM" id="SSF55486">
    <property type="entry name" value="Metalloproteases ('zincins'), catalytic domain"/>
    <property type="match status" value="1"/>
</dbReference>
<dbReference type="SUPFAM" id="SSF49785">
    <property type="entry name" value="Galactose-binding domain-like"/>
    <property type="match status" value="1"/>
</dbReference>
<feature type="region of interest" description="Disordered" evidence="4">
    <location>
        <begin position="468"/>
        <end position="494"/>
    </location>
</feature>
<evidence type="ECO:0000256" key="4">
    <source>
        <dbReference type="SAM" id="MobiDB-lite"/>
    </source>
</evidence>
<feature type="compositionally biased region" description="Polar residues" evidence="4">
    <location>
        <begin position="468"/>
        <end position="482"/>
    </location>
</feature>
<reference evidence="7" key="1">
    <citation type="submission" date="2020-02" db="EMBL/GenBank/DDBJ databases">
        <title>Flavobacterium sp. genome.</title>
        <authorList>
            <person name="Jung H.S."/>
            <person name="Baek J.H."/>
            <person name="Jeon C.O."/>
        </authorList>
    </citation>
    <scope>NUCLEOTIDE SEQUENCE</scope>
    <source>
        <strain evidence="7">SE-s28</strain>
    </source>
</reference>
<dbReference type="GO" id="GO:0004252">
    <property type="term" value="F:serine-type endopeptidase activity"/>
    <property type="evidence" value="ECO:0007669"/>
    <property type="project" value="InterPro"/>
</dbReference>
<dbReference type="InterPro" id="IPR008979">
    <property type="entry name" value="Galactose-bd-like_sf"/>
</dbReference>
<dbReference type="Gene3D" id="3.40.390.10">
    <property type="entry name" value="Collagenase (Catalytic Domain)"/>
    <property type="match status" value="1"/>
</dbReference>
<dbReference type="Pfam" id="PF01483">
    <property type="entry name" value="P_proprotein"/>
    <property type="match status" value="1"/>
</dbReference>
<organism evidence="7 8">
    <name type="scientific">Flavobacterium silvaticum</name>
    <dbReference type="NCBI Taxonomy" id="1852020"/>
    <lineage>
        <taxon>Bacteria</taxon>
        <taxon>Pseudomonadati</taxon>
        <taxon>Bacteroidota</taxon>
        <taxon>Flavobacteriia</taxon>
        <taxon>Flavobacteriales</taxon>
        <taxon>Flavobacteriaceae</taxon>
        <taxon>Flavobacterium</taxon>
    </lineage>
</organism>
<dbReference type="NCBIfam" id="TIGR04183">
    <property type="entry name" value="Por_Secre_tail"/>
    <property type="match status" value="1"/>
</dbReference>
<protein>
    <submittedName>
        <fullName evidence="7">T9SS type A sorting domain-containing protein</fullName>
    </submittedName>
</protein>
<evidence type="ECO:0000259" key="6">
    <source>
        <dbReference type="PROSITE" id="PS51829"/>
    </source>
</evidence>
<dbReference type="InterPro" id="IPR013783">
    <property type="entry name" value="Ig-like_fold"/>
</dbReference>
<dbReference type="InterPro" id="IPR036116">
    <property type="entry name" value="FN3_sf"/>
</dbReference>
<feature type="signal peptide" evidence="5">
    <location>
        <begin position="1"/>
        <end position="20"/>
    </location>
</feature>
<dbReference type="AlphaFoldDB" id="A0A972FJQ4"/>
<dbReference type="Gene3D" id="2.60.120.260">
    <property type="entry name" value="Galactose-binding domain-like"/>
    <property type="match status" value="1"/>
</dbReference>
<dbReference type="SUPFAM" id="SSF49265">
    <property type="entry name" value="Fibronectin type III"/>
    <property type="match status" value="1"/>
</dbReference>
<keyword evidence="3" id="KW-0378">Hydrolase</keyword>
<evidence type="ECO:0000313" key="8">
    <source>
        <dbReference type="Proteomes" id="UP000712080"/>
    </source>
</evidence>
<dbReference type="PROSITE" id="PS51829">
    <property type="entry name" value="P_HOMO_B"/>
    <property type="match status" value="1"/>
</dbReference>
<dbReference type="InterPro" id="IPR026444">
    <property type="entry name" value="Secre_tail"/>
</dbReference>